<proteinExistence type="predicted"/>
<reference evidence="1 2" key="1">
    <citation type="submission" date="2014-06" db="EMBL/GenBank/DDBJ databases">
        <authorList>
            <person name="Swart Estienne"/>
        </authorList>
    </citation>
    <scope>NUCLEOTIDE SEQUENCE [LARGE SCALE GENOMIC DNA]</scope>
    <source>
        <strain evidence="1 2">130c</strain>
    </source>
</reference>
<name>A0A077ZSL5_STYLE</name>
<dbReference type="Proteomes" id="UP000039865">
    <property type="component" value="Unassembled WGS sequence"/>
</dbReference>
<sequence length="208" mass="24830">MISNQFKVDNQRFDDDDDQIKQRYLKMKGIGTYYQKWQLNAYVHIMQQQVKEVNQKEADLSMLDSFDLSVASKNFSAEDLLNQYRSQTENDDRKILRCWTCSNEIGVQIEIKDEFGIPENQIFLDKKQCKIIRLKISDLNEFNYSNLKQANPQMNLENNDYNISLEDQAFKEFSGMLELRQEIINKGEQRENRIKQIEKNFNDRKQCK</sequence>
<evidence type="ECO:0000313" key="2">
    <source>
        <dbReference type="Proteomes" id="UP000039865"/>
    </source>
</evidence>
<organism evidence="1 2">
    <name type="scientific">Stylonychia lemnae</name>
    <name type="common">Ciliate</name>
    <dbReference type="NCBI Taxonomy" id="5949"/>
    <lineage>
        <taxon>Eukaryota</taxon>
        <taxon>Sar</taxon>
        <taxon>Alveolata</taxon>
        <taxon>Ciliophora</taxon>
        <taxon>Intramacronucleata</taxon>
        <taxon>Spirotrichea</taxon>
        <taxon>Stichotrichia</taxon>
        <taxon>Sporadotrichida</taxon>
        <taxon>Oxytrichidae</taxon>
        <taxon>Stylonychinae</taxon>
        <taxon>Stylonychia</taxon>
    </lineage>
</organism>
<protein>
    <submittedName>
        <fullName evidence="1">Uncharacterized protein</fullName>
    </submittedName>
</protein>
<dbReference type="EMBL" id="CCKQ01001763">
    <property type="protein sequence ID" value="CDW72873.1"/>
    <property type="molecule type" value="Genomic_DNA"/>
</dbReference>
<dbReference type="AlphaFoldDB" id="A0A077ZSL5"/>
<evidence type="ECO:0000313" key="1">
    <source>
        <dbReference type="EMBL" id="CDW72873.1"/>
    </source>
</evidence>
<keyword evidence="2" id="KW-1185">Reference proteome</keyword>
<gene>
    <name evidence="1" type="primary">Contig14004.g14939</name>
    <name evidence="1" type="ORF">STYLEM_1840</name>
</gene>
<dbReference type="InParanoid" id="A0A077ZSL5"/>
<accession>A0A077ZSL5</accession>